<organism evidence="3 4">
    <name type="scientific">Mycobacterium intermedium</name>
    <dbReference type="NCBI Taxonomy" id="28445"/>
    <lineage>
        <taxon>Bacteria</taxon>
        <taxon>Bacillati</taxon>
        <taxon>Actinomycetota</taxon>
        <taxon>Actinomycetes</taxon>
        <taxon>Mycobacteriales</taxon>
        <taxon>Mycobacteriaceae</taxon>
        <taxon>Mycobacterium</taxon>
        <taxon>Mycobacterium simiae complex</taxon>
    </lineage>
</organism>
<dbReference type="Proteomes" id="UP000192739">
    <property type="component" value="Unassembled WGS sequence"/>
</dbReference>
<comment type="caution">
    <text evidence="3">The sequence shown here is derived from an EMBL/GenBank/DDBJ whole genome shotgun (WGS) entry which is preliminary data.</text>
</comment>
<name>A0A1E3SD86_MYCIE</name>
<evidence type="ECO:0000313" key="4">
    <source>
        <dbReference type="Proteomes" id="UP000192739"/>
    </source>
</evidence>
<dbReference type="PANTHER" id="PTHR41248:SF1">
    <property type="entry name" value="NORD PROTEIN"/>
    <property type="match status" value="1"/>
</dbReference>
<dbReference type="SMART" id="SM00327">
    <property type="entry name" value="VWA"/>
    <property type="match status" value="1"/>
</dbReference>
<protein>
    <submittedName>
        <fullName evidence="3">Nitric oxide reductase activation protein</fullName>
    </submittedName>
</protein>
<evidence type="ECO:0000259" key="2">
    <source>
        <dbReference type="PROSITE" id="PS50234"/>
    </source>
</evidence>
<feature type="region of interest" description="Disordered" evidence="1">
    <location>
        <begin position="211"/>
        <end position="253"/>
    </location>
</feature>
<feature type="domain" description="VWFA" evidence="2">
    <location>
        <begin position="353"/>
        <end position="542"/>
    </location>
</feature>
<dbReference type="Pfam" id="PF13519">
    <property type="entry name" value="VWA_2"/>
    <property type="match status" value="1"/>
</dbReference>
<dbReference type="STRING" id="28445.BHQ20_14625"/>
<dbReference type="PANTHER" id="PTHR41248">
    <property type="entry name" value="NORD PROTEIN"/>
    <property type="match status" value="1"/>
</dbReference>
<feature type="region of interest" description="Disordered" evidence="1">
    <location>
        <begin position="158"/>
        <end position="193"/>
    </location>
</feature>
<accession>A0A1E3SD86</accession>
<dbReference type="SUPFAM" id="SSF53300">
    <property type="entry name" value="vWA-like"/>
    <property type="match status" value="1"/>
</dbReference>
<evidence type="ECO:0000313" key="3">
    <source>
        <dbReference type="EMBL" id="ORA99495.1"/>
    </source>
</evidence>
<reference evidence="3 4" key="1">
    <citation type="submission" date="2017-02" db="EMBL/GenBank/DDBJ databases">
        <title>The new phylogeny of genus Mycobacterium.</title>
        <authorList>
            <person name="Tortoli E."/>
            <person name="Trovato A."/>
            <person name="Cirillo D.M."/>
        </authorList>
    </citation>
    <scope>NUCLEOTIDE SEQUENCE [LARGE SCALE GENOMIC DNA]</scope>
    <source>
        <strain evidence="3 4">DSM 44049</strain>
    </source>
</reference>
<dbReference type="InterPro" id="IPR036465">
    <property type="entry name" value="vWFA_dom_sf"/>
</dbReference>
<dbReference type="EMBL" id="MVHT01000058">
    <property type="protein sequence ID" value="ORA99495.1"/>
    <property type="molecule type" value="Genomic_DNA"/>
</dbReference>
<gene>
    <name evidence="3" type="ORF">BST27_19520</name>
</gene>
<dbReference type="InterPro" id="IPR051928">
    <property type="entry name" value="NorD/CobT"/>
</dbReference>
<proteinExistence type="predicted"/>
<sequence>MDSERLARLGMLASALANRALQVAPGAPGEPTWTDGNTVFVDPAAPVHTQLQALAVQATLLSSGSLEPAVLRKLKRRPDVARRYLVIEGHRALAANEGWLPPVARGLVDVDAAACSDSPASSLAIARSGREIGNPPEVFGTIQARKLLAARRSNEKAAAIHSARRRGNKPLEELDEDEDSGADAGDMFTSPVGGGGALGKLLSKLLRPVRRLGEGGEPGADAPTHRTHSGKRGSGARFSTAPTGALDGPAAKDPGITYPEWDIHQRAYRPNWCTVREAPPQVRESPGDDHVNEYGLRRPLARLGLGPDWLRRQVQGDDIDIDAAIEARIEAMAGSAPDEEVYLASLKRRRDLAVLLLLDISGSVAEAGVDGKTVHDLQRASAGALAVALHGIGDRLALYAFHSQGRSAVQMMPIKRFDETLDVFALRQLRGLVPGAYSRLGAAIRHGAAVLEERGGTTRRLLVVISDGLAYDHGYERVYGAADARRALAEARARGTACVCLTVGADTDPEELQRVFGSAAHATLARPEELSRVVGPLFRNALRAAEVRRPQSGRSLSQISVPRYAAPNPA</sequence>
<evidence type="ECO:0000256" key="1">
    <source>
        <dbReference type="SAM" id="MobiDB-lite"/>
    </source>
</evidence>
<dbReference type="Gene3D" id="3.40.50.410">
    <property type="entry name" value="von Willebrand factor, type A domain"/>
    <property type="match status" value="1"/>
</dbReference>
<dbReference type="AlphaFoldDB" id="A0A1E3SD86"/>
<dbReference type="PROSITE" id="PS50234">
    <property type="entry name" value="VWFA"/>
    <property type="match status" value="1"/>
</dbReference>
<keyword evidence="4" id="KW-1185">Reference proteome</keyword>
<dbReference type="InterPro" id="IPR002035">
    <property type="entry name" value="VWF_A"/>
</dbReference>